<keyword evidence="1" id="KW-0472">Membrane</keyword>
<evidence type="ECO:0000313" key="3">
    <source>
        <dbReference type="Proteomes" id="UP000325945"/>
    </source>
</evidence>
<organism evidence="2 3">
    <name type="scientific">Aspergillus sergii</name>
    <dbReference type="NCBI Taxonomy" id="1034303"/>
    <lineage>
        <taxon>Eukaryota</taxon>
        <taxon>Fungi</taxon>
        <taxon>Dikarya</taxon>
        <taxon>Ascomycota</taxon>
        <taxon>Pezizomycotina</taxon>
        <taxon>Eurotiomycetes</taxon>
        <taxon>Eurotiomycetidae</taxon>
        <taxon>Eurotiales</taxon>
        <taxon>Aspergillaceae</taxon>
        <taxon>Aspergillus</taxon>
        <taxon>Aspergillus subgen. Circumdati</taxon>
    </lineage>
</organism>
<keyword evidence="1" id="KW-0812">Transmembrane</keyword>
<keyword evidence="1" id="KW-1133">Transmembrane helix</keyword>
<evidence type="ECO:0000313" key="2">
    <source>
        <dbReference type="EMBL" id="KAE8327209.1"/>
    </source>
</evidence>
<keyword evidence="3" id="KW-1185">Reference proteome</keyword>
<proteinExistence type="predicted"/>
<gene>
    <name evidence="2" type="ORF">BDV39DRAFT_205062</name>
</gene>
<sequence length="187" mass="21653">MVEVAPLVLGITSLVGVLTAALVGWYNMRSNVRICRQKAERLFAKYGEPLYCAAKNLLYRLHNILDQGMLLMEVGRNPILNLQLQDYTYFTFGQLFAWIHILRHQAQFVCVSSEKDNRRLVDKLKQIYRTLSVSRYNGMGNCMLWRGQQMAIGEIMTKKAETEDSQLICLGYSEFLQKFEQEPAFKE</sequence>
<protein>
    <submittedName>
        <fullName evidence="2">Uncharacterized protein</fullName>
    </submittedName>
</protein>
<dbReference type="EMBL" id="ML741793">
    <property type="protein sequence ID" value="KAE8327209.1"/>
    <property type="molecule type" value="Genomic_DNA"/>
</dbReference>
<feature type="transmembrane region" description="Helical" evidence="1">
    <location>
        <begin position="6"/>
        <end position="28"/>
    </location>
</feature>
<dbReference type="Proteomes" id="UP000325945">
    <property type="component" value="Unassembled WGS sequence"/>
</dbReference>
<evidence type="ECO:0000256" key="1">
    <source>
        <dbReference type="SAM" id="Phobius"/>
    </source>
</evidence>
<reference evidence="3" key="1">
    <citation type="submission" date="2019-04" db="EMBL/GenBank/DDBJ databases">
        <title>Friends and foes A comparative genomics studyof 23 Aspergillus species from section Flavi.</title>
        <authorList>
            <consortium name="DOE Joint Genome Institute"/>
            <person name="Kjaerbolling I."/>
            <person name="Vesth T."/>
            <person name="Frisvad J.C."/>
            <person name="Nybo J.L."/>
            <person name="Theobald S."/>
            <person name="Kildgaard S."/>
            <person name="Isbrandt T."/>
            <person name="Kuo A."/>
            <person name="Sato A."/>
            <person name="Lyhne E.K."/>
            <person name="Kogle M.E."/>
            <person name="Wiebenga A."/>
            <person name="Kun R.S."/>
            <person name="Lubbers R.J."/>
            <person name="Makela M.R."/>
            <person name="Barry K."/>
            <person name="Chovatia M."/>
            <person name="Clum A."/>
            <person name="Daum C."/>
            <person name="Haridas S."/>
            <person name="He G."/>
            <person name="LaButti K."/>
            <person name="Lipzen A."/>
            <person name="Mondo S."/>
            <person name="Riley R."/>
            <person name="Salamov A."/>
            <person name="Simmons B.A."/>
            <person name="Magnuson J.K."/>
            <person name="Henrissat B."/>
            <person name="Mortensen U.H."/>
            <person name="Larsen T.O."/>
            <person name="Devries R.P."/>
            <person name="Grigoriev I.V."/>
            <person name="Machida M."/>
            <person name="Baker S.E."/>
            <person name="Andersen M.R."/>
        </authorList>
    </citation>
    <scope>NUCLEOTIDE SEQUENCE [LARGE SCALE GENOMIC DNA]</scope>
    <source>
        <strain evidence="3">CBS 130017</strain>
    </source>
</reference>
<accession>A0A5N6X4Z8</accession>
<name>A0A5N6X4Z8_9EURO</name>
<dbReference type="AlphaFoldDB" id="A0A5N6X4Z8"/>